<evidence type="ECO:0000256" key="1">
    <source>
        <dbReference type="SAM" id="MobiDB-lite"/>
    </source>
</evidence>
<dbReference type="FunCoup" id="A0A7J7C9B2">
    <property type="interactions" value="1720"/>
</dbReference>
<reference evidence="2 3" key="1">
    <citation type="journal article" date="2020" name="Nat. Commun.">
        <title>Genome of Tripterygium wilfordii and identification of cytochrome P450 involved in triptolide biosynthesis.</title>
        <authorList>
            <person name="Tu L."/>
            <person name="Su P."/>
            <person name="Zhang Z."/>
            <person name="Gao L."/>
            <person name="Wang J."/>
            <person name="Hu T."/>
            <person name="Zhou J."/>
            <person name="Zhang Y."/>
            <person name="Zhao Y."/>
            <person name="Liu Y."/>
            <person name="Song Y."/>
            <person name="Tong Y."/>
            <person name="Lu Y."/>
            <person name="Yang J."/>
            <person name="Xu C."/>
            <person name="Jia M."/>
            <person name="Peters R.J."/>
            <person name="Huang L."/>
            <person name="Gao W."/>
        </authorList>
    </citation>
    <scope>NUCLEOTIDE SEQUENCE [LARGE SCALE GENOMIC DNA]</scope>
    <source>
        <strain evidence="3">cv. XIE 37</strain>
        <tissue evidence="2">Leaf</tissue>
    </source>
</reference>
<dbReference type="PANTHER" id="PTHR34938">
    <property type="entry name" value="PROTEIN FERTILITY RESTORER RF2, MITOCHONDRIAL"/>
    <property type="match status" value="1"/>
</dbReference>
<comment type="caution">
    <text evidence="2">The sequence shown here is derived from an EMBL/GenBank/DDBJ whole genome shotgun (WGS) entry which is preliminary data.</text>
</comment>
<feature type="region of interest" description="Disordered" evidence="1">
    <location>
        <begin position="268"/>
        <end position="308"/>
    </location>
</feature>
<evidence type="ECO:0000313" key="2">
    <source>
        <dbReference type="EMBL" id="KAF5730447.1"/>
    </source>
</evidence>
<evidence type="ECO:0000313" key="3">
    <source>
        <dbReference type="Proteomes" id="UP000593562"/>
    </source>
</evidence>
<organism evidence="2 3">
    <name type="scientific">Tripterygium wilfordii</name>
    <name type="common">Thunder God vine</name>
    <dbReference type="NCBI Taxonomy" id="458696"/>
    <lineage>
        <taxon>Eukaryota</taxon>
        <taxon>Viridiplantae</taxon>
        <taxon>Streptophyta</taxon>
        <taxon>Embryophyta</taxon>
        <taxon>Tracheophyta</taxon>
        <taxon>Spermatophyta</taxon>
        <taxon>Magnoliopsida</taxon>
        <taxon>eudicotyledons</taxon>
        <taxon>Gunneridae</taxon>
        <taxon>Pentapetalae</taxon>
        <taxon>rosids</taxon>
        <taxon>fabids</taxon>
        <taxon>Celastrales</taxon>
        <taxon>Celastraceae</taxon>
        <taxon>Tripterygium</taxon>
    </lineage>
</organism>
<dbReference type="GO" id="GO:0010027">
    <property type="term" value="P:thylakoid membrane organization"/>
    <property type="evidence" value="ECO:0007669"/>
    <property type="project" value="TreeGrafter"/>
</dbReference>
<gene>
    <name evidence="2" type="ORF">HS088_TW19G00036</name>
</gene>
<name>A0A7J7C9B2_TRIWF</name>
<dbReference type="InParanoid" id="A0A7J7C9B2"/>
<proteinExistence type="predicted"/>
<keyword evidence="3" id="KW-1185">Reference proteome</keyword>
<accession>A0A7J7C9B2</accession>
<dbReference type="AlphaFoldDB" id="A0A7J7C9B2"/>
<dbReference type="EMBL" id="JAAARO010000019">
    <property type="protein sequence ID" value="KAF5730447.1"/>
    <property type="molecule type" value="Genomic_DNA"/>
</dbReference>
<dbReference type="InterPro" id="IPR040299">
    <property type="entry name" value="RF2K-like"/>
</dbReference>
<dbReference type="GO" id="GO:0009658">
    <property type="term" value="P:chloroplast organization"/>
    <property type="evidence" value="ECO:0007669"/>
    <property type="project" value="TreeGrafter"/>
</dbReference>
<dbReference type="PANTHER" id="PTHR34938:SF1">
    <property type="entry name" value="PROTEIN FERTILITY RESTORER RF2, MITOCHONDRIAL"/>
    <property type="match status" value="1"/>
</dbReference>
<dbReference type="Proteomes" id="UP000593562">
    <property type="component" value="Unassembled WGS sequence"/>
</dbReference>
<dbReference type="GO" id="GO:0009507">
    <property type="term" value="C:chloroplast"/>
    <property type="evidence" value="ECO:0007669"/>
    <property type="project" value="TreeGrafter"/>
</dbReference>
<sequence length="344" mass="36468">MEEEKKPLISVPAISLDLLKKESTMPPISPRSSSIHDGTGAAAQQMAGMIKRSTSLHVSSPRGGSAKGRSNCLCSPTTHAGSFRCRYHRFSVSGMQRGESPKGKAQFQYGPNPKQVLMLINRPCIMHSPSIEPQPLSGSLFVLSISPFVSLSLSDTPVGENSGGSIISFYQMSMLTATTICSTPLLAPAKHNGRQEKPIELAGCGAVRNCLQFESFDAGRGCNELVASNRLGFGMRLQPLDRKKASMRSALTICAAAWNATCSASGQSQTATVKPQTLPKAPEMSPKLDDGGSGFPPRDDGGGGGGGGGGGNWSGGFFLFGFLAFLGFLKDNESQEDYRDGRRR</sequence>
<protein>
    <submittedName>
        <fullName evidence="2">Uncharacterized protein</fullName>
    </submittedName>
</protein>